<reference evidence="2" key="1">
    <citation type="submission" date="2023-08" db="EMBL/GenBank/DDBJ databases">
        <title>A de novo genome assembly of Solanum verrucosum Schlechtendal, a Mexican diploid species geographically isolated from the other diploid A-genome species in potato relatives.</title>
        <authorList>
            <person name="Hosaka K."/>
        </authorList>
    </citation>
    <scope>NUCLEOTIDE SEQUENCE</scope>
    <source>
        <tissue evidence="2">Young leaves</tissue>
    </source>
</reference>
<dbReference type="PANTHER" id="PTHR31111">
    <property type="entry name" value="BNAA05G37150D PROTEIN-RELATED"/>
    <property type="match status" value="1"/>
</dbReference>
<protein>
    <recommendedName>
        <fullName evidence="1">F-box domain-containing protein</fullName>
    </recommendedName>
</protein>
<gene>
    <name evidence="2" type="ORF">MTR67_000962</name>
</gene>
<dbReference type="EMBL" id="CP133612">
    <property type="protein sequence ID" value="WMV07577.1"/>
    <property type="molecule type" value="Genomic_DNA"/>
</dbReference>
<dbReference type="Pfam" id="PF00646">
    <property type="entry name" value="F-box"/>
    <property type="match status" value="1"/>
</dbReference>
<evidence type="ECO:0000259" key="1">
    <source>
        <dbReference type="SMART" id="SM00256"/>
    </source>
</evidence>
<dbReference type="InterPro" id="IPR017451">
    <property type="entry name" value="F-box-assoc_interact_dom"/>
</dbReference>
<sequence length="313" mass="36710">MEFEKSEVSIPHEIIFEIFSWLPVKSLMRFKCVSGLCNSLIFESDFLHIHRCRSSGTKFLLHKWNSFYAVDLKEDGNISTSLLLTERLPTYSGLNCANGLFCVWELYNGQPALIFNLSTREVRFLPNPNKGIDESWRETQSIYPYLPYGKPSVCISGVIYQSVRSVVFGDQKCAIAAIDVKSEKVEIITLWIESYRQDYKLIEVKGKLAIVDYHRVKSFDLWILEHSPTREWKRRNIPFPSKWNYEVSRPIPSITSRDGKIVFICEFKPKDLCWCYDVSARRRRWTKLEIEHLPEKTSIHRIYSYVEALDRSI</sequence>
<dbReference type="PANTHER" id="PTHR31111:SF139">
    <property type="entry name" value="F-BOX ASSOCIATED DOMAIN-CONTAINING PROTEIN"/>
    <property type="match status" value="1"/>
</dbReference>
<dbReference type="InterPro" id="IPR013187">
    <property type="entry name" value="F-box-assoc_dom_typ3"/>
</dbReference>
<dbReference type="SUPFAM" id="SSF81383">
    <property type="entry name" value="F-box domain"/>
    <property type="match status" value="1"/>
</dbReference>
<dbReference type="NCBIfam" id="TIGR01640">
    <property type="entry name" value="F_box_assoc_1"/>
    <property type="match status" value="1"/>
</dbReference>
<dbReference type="Gene3D" id="1.20.1280.50">
    <property type="match status" value="1"/>
</dbReference>
<dbReference type="InterPro" id="IPR036047">
    <property type="entry name" value="F-box-like_dom_sf"/>
</dbReference>
<accession>A0AAF0PNE8</accession>
<evidence type="ECO:0000313" key="3">
    <source>
        <dbReference type="Proteomes" id="UP001234989"/>
    </source>
</evidence>
<organism evidence="2 3">
    <name type="scientific">Solanum verrucosum</name>
    <dbReference type="NCBI Taxonomy" id="315347"/>
    <lineage>
        <taxon>Eukaryota</taxon>
        <taxon>Viridiplantae</taxon>
        <taxon>Streptophyta</taxon>
        <taxon>Embryophyta</taxon>
        <taxon>Tracheophyta</taxon>
        <taxon>Spermatophyta</taxon>
        <taxon>Magnoliopsida</taxon>
        <taxon>eudicotyledons</taxon>
        <taxon>Gunneridae</taxon>
        <taxon>Pentapetalae</taxon>
        <taxon>asterids</taxon>
        <taxon>lamiids</taxon>
        <taxon>Solanales</taxon>
        <taxon>Solanaceae</taxon>
        <taxon>Solanoideae</taxon>
        <taxon>Solaneae</taxon>
        <taxon>Solanum</taxon>
    </lineage>
</organism>
<dbReference type="Pfam" id="PF08268">
    <property type="entry name" value="FBA_3"/>
    <property type="match status" value="1"/>
</dbReference>
<dbReference type="AlphaFoldDB" id="A0AAF0PNE8"/>
<dbReference type="InterPro" id="IPR001810">
    <property type="entry name" value="F-box_dom"/>
</dbReference>
<name>A0AAF0PNE8_SOLVR</name>
<dbReference type="SMART" id="SM00256">
    <property type="entry name" value="FBOX"/>
    <property type="match status" value="1"/>
</dbReference>
<evidence type="ECO:0000313" key="2">
    <source>
        <dbReference type="EMBL" id="WMV07577.1"/>
    </source>
</evidence>
<proteinExistence type="predicted"/>
<keyword evidence="3" id="KW-1185">Reference proteome</keyword>
<feature type="domain" description="F-box" evidence="1">
    <location>
        <begin position="10"/>
        <end position="50"/>
    </location>
</feature>
<dbReference type="Proteomes" id="UP001234989">
    <property type="component" value="Chromosome 1"/>
</dbReference>